<dbReference type="OrthoDB" id="9813814at2"/>
<dbReference type="EMBL" id="CP019640">
    <property type="protein sequence ID" value="AQQ52139.1"/>
    <property type="molecule type" value="Genomic_DNA"/>
</dbReference>
<dbReference type="GO" id="GO:0009252">
    <property type="term" value="P:peptidoglycan biosynthetic process"/>
    <property type="evidence" value="ECO:0007669"/>
    <property type="project" value="TreeGrafter"/>
</dbReference>
<dbReference type="InterPro" id="IPR029066">
    <property type="entry name" value="PLP-binding_barrel"/>
</dbReference>
<dbReference type="GO" id="GO:0030170">
    <property type="term" value="F:pyridoxal phosphate binding"/>
    <property type="evidence" value="ECO:0007669"/>
    <property type="project" value="UniProtKB-UniRule"/>
</dbReference>
<evidence type="ECO:0000313" key="9">
    <source>
        <dbReference type="EMBL" id="AQQ52139.1"/>
    </source>
</evidence>
<dbReference type="InterPro" id="IPR001608">
    <property type="entry name" value="Ala_racemase_N"/>
</dbReference>
<dbReference type="PANTHER" id="PTHR30511">
    <property type="entry name" value="ALANINE RACEMASE"/>
    <property type="match status" value="1"/>
</dbReference>
<comment type="function">
    <text evidence="5">Catalyzes the interconversion of L-alanine and D-alanine. May also act on other amino acids.</text>
</comment>
<dbReference type="Gene3D" id="3.20.20.10">
    <property type="entry name" value="Alanine racemase"/>
    <property type="match status" value="1"/>
</dbReference>
<dbReference type="FunFam" id="3.20.20.10:FF:000002">
    <property type="entry name" value="Alanine racemase"/>
    <property type="match status" value="1"/>
</dbReference>
<feature type="domain" description="Alanine racemase C-terminal" evidence="8">
    <location>
        <begin position="238"/>
        <end position="363"/>
    </location>
</feature>
<dbReference type="InterPro" id="IPR011079">
    <property type="entry name" value="Ala_racemase_C"/>
</dbReference>
<dbReference type="GO" id="GO:0005829">
    <property type="term" value="C:cytosol"/>
    <property type="evidence" value="ECO:0007669"/>
    <property type="project" value="TreeGrafter"/>
</dbReference>
<evidence type="ECO:0000256" key="5">
    <source>
        <dbReference type="HAMAP-Rule" id="MF_01201"/>
    </source>
</evidence>
<dbReference type="SUPFAM" id="SSF51419">
    <property type="entry name" value="PLP-binding barrel"/>
    <property type="match status" value="1"/>
</dbReference>
<sequence>MGKLYRPTRAIIELDAIAHNLAIIKKAAGDVRMIAVVKANGYGHGAEAVARQALKSGAALLAVATPDEALELRGQGIDADILVMGASPVSFIPVAVEHNVILTAYSADWVRQARNAASGDVRIHLKVDTGMGRLGIQPEETEEVLAMLRRSPFHLEGVFTHFATADEADSDLLNRQGERFTAVLKHTGTGLLIHAANSAAALLHPEFAFNAVRAGIAMYGIAPSAYVESELKSPLKPAMSLSTELVHVKKLPAGSTVSYGATYVTEKDEWIGTLPIGYADGLLRGLQGQEVLIRGKRVPIIGRICMDQCMVRLQQEMPAGEPVQLLGVQGGEQIRAEEWARCLETIPYEIPCMLTARVPRFLR</sequence>
<dbReference type="AlphaFoldDB" id="A0A1Q2KVD1"/>
<reference evidence="9 10" key="1">
    <citation type="submission" date="2017-02" db="EMBL/GenBank/DDBJ databases">
        <title>The complete genomic sequence of a novel cold adapted crude oil-degrading bacterium Planococcus qaidamina Y42.</title>
        <authorList>
            <person name="Yang R."/>
        </authorList>
    </citation>
    <scope>NUCLEOTIDE SEQUENCE [LARGE SCALE GENOMIC DNA]</scope>
    <source>
        <strain evidence="9 10">Y42</strain>
    </source>
</reference>
<evidence type="ECO:0000259" key="8">
    <source>
        <dbReference type="SMART" id="SM01005"/>
    </source>
</evidence>
<evidence type="ECO:0000256" key="4">
    <source>
        <dbReference type="ARBA" id="ARBA00023235"/>
    </source>
</evidence>
<evidence type="ECO:0000256" key="7">
    <source>
        <dbReference type="PIRSR" id="PIRSR600821-52"/>
    </source>
</evidence>
<dbReference type="Pfam" id="PF01168">
    <property type="entry name" value="Ala_racemase_N"/>
    <property type="match status" value="1"/>
</dbReference>
<name>A0A1Q2KVD1_9BACL</name>
<feature type="active site" description="Proton acceptor; specific for L-alanine" evidence="5">
    <location>
        <position position="259"/>
    </location>
</feature>
<dbReference type="SMART" id="SM01005">
    <property type="entry name" value="Ala_racemase_C"/>
    <property type="match status" value="1"/>
</dbReference>
<protein>
    <recommendedName>
        <fullName evidence="5">Alanine racemase</fullName>
        <ecNumber evidence="5">5.1.1.1</ecNumber>
    </recommendedName>
</protein>
<accession>A0A1Q2KVD1</accession>
<dbReference type="InterPro" id="IPR009006">
    <property type="entry name" value="Ala_racemase/Decarboxylase_C"/>
</dbReference>
<dbReference type="Pfam" id="PF00842">
    <property type="entry name" value="Ala_racemase_C"/>
    <property type="match status" value="1"/>
</dbReference>
<dbReference type="NCBIfam" id="TIGR00492">
    <property type="entry name" value="alr"/>
    <property type="match status" value="1"/>
</dbReference>
<evidence type="ECO:0000256" key="3">
    <source>
        <dbReference type="ARBA" id="ARBA00022898"/>
    </source>
</evidence>
<dbReference type="CDD" id="cd00430">
    <property type="entry name" value="PLPDE_III_AR"/>
    <property type="match status" value="1"/>
</dbReference>
<dbReference type="UniPathway" id="UPA00042">
    <property type="reaction ID" value="UER00497"/>
</dbReference>
<feature type="active site" description="Proton acceptor; specific for D-alanine" evidence="5">
    <location>
        <position position="38"/>
    </location>
</feature>
<dbReference type="InterPro" id="IPR020622">
    <property type="entry name" value="Ala_racemase_pyridoxalP-BS"/>
</dbReference>
<evidence type="ECO:0000256" key="6">
    <source>
        <dbReference type="PIRSR" id="PIRSR600821-50"/>
    </source>
</evidence>
<comment type="catalytic activity">
    <reaction evidence="1 5">
        <text>L-alanine = D-alanine</text>
        <dbReference type="Rhea" id="RHEA:20249"/>
        <dbReference type="ChEBI" id="CHEBI:57416"/>
        <dbReference type="ChEBI" id="CHEBI:57972"/>
        <dbReference type="EC" id="5.1.1.1"/>
    </reaction>
</comment>
<dbReference type="PANTHER" id="PTHR30511:SF0">
    <property type="entry name" value="ALANINE RACEMASE, CATABOLIC-RELATED"/>
    <property type="match status" value="1"/>
</dbReference>
<dbReference type="RefSeq" id="WP_077588011.1">
    <property type="nucleotide sequence ID" value="NZ_CP019640.1"/>
</dbReference>
<keyword evidence="10" id="KW-1185">Reference proteome</keyword>
<dbReference type="Gene3D" id="2.40.37.10">
    <property type="entry name" value="Lyase, Ornithine Decarboxylase, Chain A, domain 1"/>
    <property type="match status" value="1"/>
</dbReference>
<comment type="similarity">
    <text evidence="5">Belongs to the alanine racemase family.</text>
</comment>
<comment type="cofactor">
    <cofactor evidence="2 5 6">
        <name>pyridoxal 5'-phosphate</name>
        <dbReference type="ChEBI" id="CHEBI:597326"/>
    </cofactor>
</comment>
<proteinExistence type="inferred from homology"/>
<dbReference type="HAMAP" id="MF_01201">
    <property type="entry name" value="Ala_racemase"/>
    <property type="match status" value="1"/>
</dbReference>
<organism evidence="9 10">
    <name type="scientific">Planococcus lenghuensis</name>
    <dbReference type="NCBI Taxonomy" id="2213202"/>
    <lineage>
        <taxon>Bacteria</taxon>
        <taxon>Bacillati</taxon>
        <taxon>Bacillota</taxon>
        <taxon>Bacilli</taxon>
        <taxon>Bacillales</taxon>
        <taxon>Caryophanaceae</taxon>
        <taxon>Planococcus</taxon>
    </lineage>
</organism>
<feature type="binding site" evidence="5 7">
    <location>
        <position position="133"/>
    </location>
    <ligand>
        <name>substrate</name>
    </ligand>
</feature>
<dbReference type="EC" id="5.1.1.1" evidence="5"/>
<dbReference type="FunFam" id="2.40.37.10:FF:000006">
    <property type="entry name" value="Alanine racemase"/>
    <property type="match status" value="1"/>
</dbReference>
<dbReference type="Proteomes" id="UP000188184">
    <property type="component" value="Chromosome"/>
</dbReference>
<feature type="binding site" evidence="5 7">
    <location>
        <position position="306"/>
    </location>
    <ligand>
        <name>substrate</name>
    </ligand>
</feature>
<keyword evidence="3 5" id="KW-0663">Pyridoxal phosphate</keyword>
<evidence type="ECO:0000313" key="10">
    <source>
        <dbReference type="Proteomes" id="UP000188184"/>
    </source>
</evidence>
<dbReference type="GO" id="GO:0008784">
    <property type="term" value="F:alanine racemase activity"/>
    <property type="evidence" value="ECO:0007669"/>
    <property type="project" value="UniProtKB-UniRule"/>
</dbReference>
<dbReference type="SUPFAM" id="SSF50621">
    <property type="entry name" value="Alanine racemase C-terminal domain-like"/>
    <property type="match status" value="1"/>
</dbReference>
<feature type="modified residue" description="N6-(pyridoxal phosphate)lysine" evidence="5 6">
    <location>
        <position position="38"/>
    </location>
</feature>
<evidence type="ECO:0000256" key="1">
    <source>
        <dbReference type="ARBA" id="ARBA00000316"/>
    </source>
</evidence>
<dbReference type="InterPro" id="IPR000821">
    <property type="entry name" value="Ala_racemase"/>
</dbReference>
<gene>
    <name evidence="9" type="ORF">B0X71_02705</name>
</gene>
<dbReference type="KEGG" id="pmar:B0X71_02705"/>
<evidence type="ECO:0000256" key="2">
    <source>
        <dbReference type="ARBA" id="ARBA00001933"/>
    </source>
</evidence>
<dbReference type="GO" id="GO:0030632">
    <property type="term" value="P:D-alanine biosynthetic process"/>
    <property type="evidence" value="ECO:0007669"/>
    <property type="project" value="UniProtKB-UniRule"/>
</dbReference>
<keyword evidence="4 5" id="KW-0413">Isomerase</keyword>
<dbReference type="PROSITE" id="PS00395">
    <property type="entry name" value="ALANINE_RACEMASE"/>
    <property type="match status" value="1"/>
</dbReference>
<comment type="pathway">
    <text evidence="5">Amino-acid biosynthesis; D-alanine biosynthesis; D-alanine from L-alanine: step 1/1.</text>
</comment>
<dbReference type="PRINTS" id="PR00992">
    <property type="entry name" value="ALARACEMASE"/>
</dbReference>